<evidence type="ECO:0000256" key="9">
    <source>
        <dbReference type="ARBA" id="ARBA00022840"/>
    </source>
</evidence>
<proteinExistence type="inferred from homology"/>
<organism evidence="16 17">
    <name type="scientific">Staphylococcus hsinchuensis</name>
    <dbReference type="NCBI Taxonomy" id="3051183"/>
    <lineage>
        <taxon>Bacteria</taxon>
        <taxon>Bacillati</taxon>
        <taxon>Bacillota</taxon>
        <taxon>Bacilli</taxon>
        <taxon>Bacillales</taxon>
        <taxon>Staphylococcaceae</taxon>
        <taxon>Staphylococcus</taxon>
    </lineage>
</organism>
<keyword evidence="13" id="KW-0594">Phospholipid biosynthesis</keyword>
<keyword evidence="5 16" id="KW-0808">Transferase</keyword>
<evidence type="ECO:0000313" key="17">
    <source>
        <dbReference type="Proteomes" id="UP001436297"/>
    </source>
</evidence>
<reference evidence="16 17" key="1">
    <citation type="journal article" date="2024" name="Pathogens">
        <title>Staphylococcus hsinchuensis sp. nov., Isolated from Soymilk.</title>
        <authorList>
            <person name="Wang Y.T."/>
            <person name="Lin Y.C."/>
            <person name="Hsieh Y.H."/>
            <person name="Lin Y.T."/>
            <person name="Hamada M."/>
            <person name="Chen C.C."/>
            <person name="Liou J.S."/>
            <person name="Lee A.Y."/>
            <person name="Zhang W.L."/>
            <person name="Chen Y.T."/>
            <person name="Huang C.H."/>
        </authorList>
    </citation>
    <scope>NUCLEOTIDE SEQUENCE [LARGE SCALE GENOMIC DNA]</scope>
    <source>
        <strain evidence="16 17">H164</strain>
    </source>
</reference>
<name>A0ABZ3EBL8_9STAP</name>
<evidence type="ECO:0000256" key="13">
    <source>
        <dbReference type="ARBA" id="ARBA00023209"/>
    </source>
</evidence>
<feature type="transmembrane region" description="Helical" evidence="15">
    <location>
        <begin position="21"/>
        <end position="40"/>
    </location>
</feature>
<evidence type="ECO:0000256" key="3">
    <source>
        <dbReference type="ARBA" id="ARBA00022475"/>
    </source>
</evidence>
<evidence type="ECO:0000256" key="10">
    <source>
        <dbReference type="ARBA" id="ARBA00022989"/>
    </source>
</evidence>
<dbReference type="PROSITE" id="PS01069">
    <property type="entry name" value="DAGK_PROKAR"/>
    <property type="match status" value="1"/>
</dbReference>
<comment type="similarity">
    <text evidence="2">Belongs to the bacterial diacylglycerol kinase family.</text>
</comment>
<evidence type="ECO:0000256" key="1">
    <source>
        <dbReference type="ARBA" id="ARBA00004651"/>
    </source>
</evidence>
<keyword evidence="12 15" id="KW-0472">Membrane</keyword>
<feature type="transmembrane region" description="Helical" evidence="15">
    <location>
        <begin position="46"/>
        <end position="65"/>
    </location>
</feature>
<keyword evidence="9" id="KW-0067">ATP-binding</keyword>
<keyword evidence="4" id="KW-0444">Lipid biosynthesis</keyword>
<evidence type="ECO:0000313" key="16">
    <source>
        <dbReference type="EMBL" id="XAF70194.1"/>
    </source>
</evidence>
<evidence type="ECO:0000256" key="5">
    <source>
        <dbReference type="ARBA" id="ARBA00022679"/>
    </source>
</evidence>
<keyword evidence="3" id="KW-1003">Cell membrane</keyword>
<keyword evidence="10 15" id="KW-1133">Transmembrane helix</keyword>
<evidence type="ECO:0000256" key="8">
    <source>
        <dbReference type="ARBA" id="ARBA00022777"/>
    </source>
</evidence>
<dbReference type="Pfam" id="PF01219">
    <property type="entry name" value="DAGK_prokar"/>
    <property type="match status" value="1"/>
</dbReference>
<dbReference type="Gene3D" id="1.10.287.3610">
    <property type="match status" value="1"/>
</dbReference>
<evidence type="ECO:0000256" key="6">
    <source>
        <dbReference type="ARBA" id="ARBA00022692"/>
    </source>
</evidence>
<keyword evidence="14" id="KW-1208">Phospholipid metabolism</keyword>
<dbReference type="PANTHER" id="PTHR34299:SF1">
    <property type="entry name" value="DIACYLGLYCEROL KINASE"/>
    <property type="match status" value="1"/>
</dbReference>
<evidence type="ECO:0000256" key="14">
    <source>
        <dbReference type="ARBA" id="ARBA00023264"/>
    </source>
</evidence>
<dbReference type="EMBL" id="CP128355">
    <property type="protein sequence ID" value="XAF70194.1"/>
    <property type="molecule type" value="Genomic_DNA"/>
</dbReference>
<evidence type="ECO:0000256" key="2">
    <source>
        <dbReference type="ARBA" id="ARBA00005967"/>
    </source>
</evidence>
<evidence type="ECO:0000256" key="12">
    <source>
        <dbReference type="ARBA" id="ARBA00023136"/>
    </source>
</evidence>
<evidence type="ECO:0000256" key="4">
    <source>
        <dbReference type="ARBA" id="ARBA00022516"/>
    </source>
</evidence>
<keyword evidence="8 16" id="KW-0418">Kinase</keyword>
<evidence type="ECO:0000256" key="15">
    <source>
        <dbReference type="SAM" id="Phobius"/>
    </source>
</evidence>
<keyword evidence="17" id="KW-1185">Reference proteome</keyword>
<comment type="subcellular location">
    <subcellularLocation>
        <location evidence="1">Cell membrane</location>
        <topology evidence="1">Multi-pass membrane protein</topology>
    </subcellularLocation>
</comment>
<dbReference type="PANTHER" id="PTHR34299">
    <property type="entry name" value="DIACYLGLYCEROL KINASE"/>
    <property type="match status" value="1"/>
</dbReference>
<evidence type="ECO:0000256" key="11">
    <source>
        <dbReference type="ARBA" id="ARBA00023098"/>
    </source>
</evidence>
<protein>
    <submittedName>
        <fullName evidence="16">Diacylglycerol kinase family protein</fullName>
        <ecNumber evidence="16">2.7.1.-</ecNumber>
    </submittedName>
</protein>
<sequence length="112" mass="12830">MKRFSYAFQGMWVLLKKDYKFLMHLITAFVVVCFGFFFNISRIEWLLIIVSIGLVIAFEVINTAVEYVVDLVTEDYHPLAKHAKDVAAFSVLIAAIVAFIVGLLIFIPHIFK</sequence>
<evidence type="ECO:0000256" key="7">
    <source>
        <dbReference type="ARBA" id="ARBA00022741"/>
    </source>
</evidence>
<dbReference type="Proteomes" id="UP001436297">
    <property type="component" value="Chromosome"/>
</dbReference>
<keyword evidence="11" id="KW-0443">Lipid metabolism</keyword>
<dbReference type="RefSeq" id="WP_251942872.1">
    <property type="nucleotide sequence ID" value="NZ_CP128355.1"/>
</dbReference>
<dbReference type="InterPro" id="IPR000829">
    <property type="entry name" value="DAGK"/>
</dbReference>
<keyword evidence="6 15" id="KW-0812">Transmembrane</keyword>
<keyword evidence="7" id="KW-0547">Nucleotide-binding</keyword>
<gene>
    <name evidence="16" type="ORF">QQM35_08975</name>
</gene>
<dbReference type="CDD" id="cd14265">
    <property type="entry name" value="UDPK_IM_like"/>
    <property type="match status" value="1"/>
</dbReference>
<dbReference type="InterPro" id="IPR036945">
    <property type="entry name" value="DAGK_sf"/>
</dbReference>
<dbReference type="EC" id="2.7.1.-" evidence="16"/>
<dbReference type="InterPro" id="IPR033717">
    <property type="entry name" value="UDPK"/>
</dbReference>
<dbReference type="GO" id="GO:0016301">
    <property type="term" value="F:kinase activity"/>
    <property type="evidence" value="ECO:0007669"/>
    <property type="project" value="UniProtKB-KW"/>
</dbReference>
<feature type="transmembrane region" description="Helical" evidence="15">
    <location>
        <begin position="86"/>
        <end position="111"/>
    </location>
</feature>
<accession>A0ABZ3EBL8</accession>